<comment type="caution">
    <text evidence="1">The sequence shown here is derived from an EMBL/GenBank/DDBJ whole genome shotgun (WGS) entry which is preliminary data.</text>
</comment>
<dbReference type="Proteomes" id="UP000649328">
    <property type="component" value="Unassembled WGS sequence"/>
</dbReference>
<accession>A0A8H7GR56</accession>
<dbReference type="OrthoDB" id="10266696at2759"/>
<evidence type="ECO:0000313" key="2">
    <source>
        <dbReference type="Proteomes" id="UP000649328"/>
    </source>
</evidence>
<reference evidence="1" key="1">
    <citation type="submission" date="2020-10" db="EMBL/GenBank/DDBJ databases">
        <title>The Whole-Genome Sequence of Metschnikowia persimmonesis, a Novel Endophytic Yeast Species Isolated from Medicinal Plant Diospyros kaki Thumb.</title>
        <authorList>
            <person name="Rahmat E."/>
            <person name="Kang Y."/>
        </authorList>
    </citation>
    <scope>NUCLEOTIDE SEQUENCE</scope>
    <source>
        <strain evidence="1">KIOM G15050</strain>
    </source>
</reference>
<dbReference type="AlphaFoldDB" id="A0A8H7GR56"/>
<protein>
    <submittedName>
        <fullName evidence="1">Uncharacterized protein</fullName>
    </submittedName>
</protein>
<gene>
    <name evidence="1" type="ORF">HF325_005162</name>
</gene>
<name>A0A8H7GR56_9ASCO</name>
<organism evidence="1 2">
    <name type="scientific">Metschnikowia pulcherrima</name>
    <dbReference type="NCBI Taxonomy" id="27326"/>
    <lineage>
        <taxon>Eukaryota</taxon>
        <taxon>Fungi</taxon>
        <taxon>Dikarya</taxon>
        <taxon>Ascomycota</taxon>
        <taxon>Saccharomycotina</taxon>
        <taxon>Pichiomycetes</taxon>
        <taxon>Metschnikowiaceae</taxon>
        <taxon>Metschnikowia</taxon>
    </lineage>
</organism>
<proteinExistence type="predicted"/>
<sequence>MIEACRTNEELTTLIKTNALNTLSAHQIEKLQEKQKLCIDTTSLNLDMIFPSSPANLSPADNYQAQPWRPIENDQNANFAGILYALGGQGKPGWHKEWVVLEKDS</sequence>
<evidence type="ECO:0000313" key="1">
    <source>
        <dbReference type="EMBL" id="KAF8000233.1"/>
    </source>
</evidence>
<dbReference type="EMBL" id="JACBPP010000007">
    <property type="protein sequence ID" value="KAF8000233.1"/>
    <property type="molecule type" value="Genomic_DNA"/>
</dbReference>
<keyword evidence="2" id="KW-1185">Reference proteome</keyword>